<keyword evidence="1" id="KW-0472">Membrane</keyword>
<keyword evidence="1" id="KW-0812">Transmembrane</keyword>
<reference evidence="2" key="1">
    <citation type="submission" date="2022-05" db="EMBL/GenBank/DDBJ databases">
        <authorList>
            <person name="Jo J.-H."/>
            <person name="Im W.-T."/>
        </authorList>
    </citation>
    <scope>NUCLEOTIDE SEQUENCE</scope>
    <source>
        <strain evidence="2">SE158</strain>
    </source>
</reference>
<keyword evidence="1" id="KW-1133">Transmembrane helix</keyword>
<feature type="transmembrane region" description="Helical" evidence="1">
    <location>
        <begin position="45"/>
        <end position="65"/>
    </location>
</feature>
<proteinExistence type="predicted"/>
<sequence>MKHWDETDVADCKPIRLSRADRKRLRAMFAHVPEHRRRREPTHPGSIIGVALAFATLAALAWALAPAGPVSPKILP</sequence>
<comment type="caution">
    <text evidence="2">The sequence shown here is derived from an EMBL/GenBank/DDBJ whole genome shotgun (WGS) entry which is preliminary data.</text>
</comment>
<keyword evidence="3" id="KW-1185">Reference proteome</keyword>
<organism evidence="2 3">
    <name type="scientific">Sphingomonas alba</name>
    <dbReference type="NCBI Taxonomy" id="2908208"/>
    <lineage>
        <taxon>Bacteria</taxon>
        <taxon>Pseudomonadati</taxon>
        <taxon>Pseudomonadota</taxon>
        <taxon>Alphaproteobacteria</taxon>
        <taxon>Sphingomonadales</taxon>
        <taxon>Sphingomonadaceae</taxon>
        <taxon>Sphingomonas</taxon>
    </lineage>
</organism>
<accession>A0ABT0RMZ2</accession>
<name>A0ABT0RMZ2_9SPHN</name>
<dbReference type="EMBL" id="JAMGBD010000001">
    <property type="protein sequence ID" value="MCL6684024.1"/>
    <property type="molecule type" value="Genomic_DNA"/>
</dbReference>
<dbReference type="Proteomes" id="UP001165363">
    <property type="component" value="Unassembled WGS sequence"/>
</dbReference>
<evidence type="ECO:0000313" key="2">
    <source>
        <dbReference type="EMBL" id="MCL6684024.1"/>
    </source>
</evidence>
<gene>
    <name evidence="2" type="ORF">LZ536_08955</name>
</gene>
<evidence type="ECO:0000313" key="3">
    <source>
        <dbReference type="Proteomes" id="UP001165363"/>
    </source>
</evidence>
<protein>
    <submittedName>
        <fullName evidence="2">Uncharacterized protein</fullName>
    </submittedName>
</protein>
<evidence type="ECO:0000256" key="1">
    <source>
        <dbReference type="SAM" id="Phobius"/>
    </source>
</evidence>
<dbReference type="RefSeq" id="WP_249848251.1">
    <property type="nucleotide sequence ID" value="NZ_JAMGBD010000001.1"/>
</dbReference>